<evidence type="ECO:0000259" key="7">
    <source>
        <dbReference type="Pfam" id="PF03710"/>
    </source>
</evidence>
<dbReference type="InterPro" id="IPR005190">
    <property type="entry name" value="GlnE_rpt_dom"/>
</dbReference>
<feature type="domain" description="Glutamate-ammonia ligase adenylyltransferase repeated" evidence="7">
    <location>
        <begin position="504"/>
        <end position="742"/>
    </location>
</feature>
<keyword evidence="4" id="KW-0067">ATP-binding</keyword>
<dbReference type="Gene3D" id="3.30.460.10">
    <property type="entry name" value="Beta Polymerase, domain 2"/>
    <property type="match status" value="2"/>
</dbReference>
<evidence type="ECO:0000313" key="10">
    <source>
        <dbReference type="Proteomes" id="UP000253727"/>
    </source>
</evidence>
<dbReference type="GO" id="GO:0005829">
    <property type="term" value="C:cytosol"/>
    <property type="evidence" value="ECO:0007669"/>
    <property type="project" value="TreeGrafter"/>
</dbReference>
<sequence length="900" mass="97219">MEPDWTSALERARAEAPFLARGLDRLPDLATMLAAGDGEAALAHARAAGEGIAEVGVALRRERTALAIALAIGDLAGAFSLDRVMAELSALADRALDAAMAAAVMRRLPDLARDDATRGFIALALGKHGAGELNYSSDIDPILLYDPDNLPRRPRDEPGEAAQRYARDVVQLLSDVTAEGYVFRVDLRLRPQSEVSPLAIPLGGALSHYESSALAWERAAFIRARAASGDIAAGAQFLDAIQSFVWRRSLDFGAAREIAKLTARIRSANGGPPHPQPGFDLKQGRGGIREIEFFTQTHQLIHGGRDPSLRVRGTKPALAALVASERIGTREAEILGTAYDRLRTAEHRIQMVRDQQTHSLPAGDALDPLARLDGFADGAALLDDLRKTTADVARIFDTLIETDDTSPAPRPNERKLARQLGAMGFGEGERLAARITGWRDGRFRALRSDGAREAFDALLPALLEAFAAAPEPARALMRFETLLEKLPSAINLFRLLEARPALLDQLVDIITLAPPLADRLARRPELLDALIDRSALDLPGPVDTIAASMRRGVEDYERQLDRIRIVTGEKRFALGVQLIEAAQDPLDIAEGLARVAEAALTVAQHAAEEEFAIAHGRVPGAEPVVLGLGRLGGGALTHASDLDIVHLFTGDHAAQSDGDRPLGATLYFNRLAQRIGGALSVPTAQGALYEVDTRLRPQGAQGPLAVSLDSFARYQRQDAWTWEHMALCRARALTGSLEARAEVAAVIESVLMTERDPGKLRADVMAMRAEMAAHKAPQGELDAKLRRGGLVDCEFLVHYLQLRHRTGLSPDVTAAIATLETAGHLPDGIGKAHRLMTRLLVAGRLFAPDGTKPPARPANVLAKSCRLKDMMEVESAFTSARDTVKNAWADIFGERFKDEI</sequence>
<dbReference type="Pfam" id="PF03710">
    <property type="entry name" value="GlnE"/>
    <property type="match status" value="2"/>
</dbReference>
<dbReference type="Gene3D" id="1.20.120.1510">
    <property type="match status" value="1"/>
</dbReference>
<dbReference type="RefSeq" id="WP_115367256.1">
    <property type="nucleotide sequence ID" value="NZ_QBKA01000002.1"/>
</dbReference>
<dbReference type="PANTHER" id="PTHR30621">
    <property type="entry name" value="GLUTAMINE SYNTHETASE ADENYLYLTRANSFERASE"/>
    <property type="match status" value="1"/>
</dbReference>
<reference evidence="9 10" key="1">
    <citation type="submission" date="2018-04" db="EMBL/GenBank/DDBJ databases">
        <title>Altererythrobacter sp. HME9302 genome sequencing and assembly.</title>
        <authorList>
            <person name="Kang H."/>
            <person name="Kim H."/>
            <person name="Joh K."/>
        </authorList>
    </citation>
    <scope>NUCLEOTIDE SEQUENCE [LARGE SCALE GENOMIC DNA]</scope>
    <source>
        <strain evidence="9 10">HME9302</strain>
    </source>
</reference>
<dbReference type="GO" id="GO:0016874">
    <property type="term" value="F:ligase activity"/>
    <property type="evidence" value="ECO:0007669"/>
    <property type="project" value="UniProtKB-KW"/>
</dbReference>
<keyword evidence="10" id="KW-1185">Reference proteome</keyword>
<dbReference type="SUPFAM" id="SSF81301">
    <property type="entry name" value="Nucleotidyltransferase"/>
    <property type="match status" value="2"/>
</dbReference>
<gene>
    <name evidence="9" type="primary">glnE</name>
    <name evidence="9" type="ORF">HME9302_02491</name>
</gene>
<proteinExistence type="predicted"/>
<keyword evidence="1 9" id="KW-0808">Transferase</keyword>
<evidence type="ECO:0000256" key="2">
    <source>
        <dbReference type="ARBA" id="ARBA00022695"/>
    </source>
</evidence>
<dbReference type="EC" id="2.7.7.42" evidence="9"/>
<keyword evidence="9" id="KW-0436">Ligase</keyword>
<organism evidence="9 10">
    <name type="scientific">Alteripontixanthobacter maritimus</name>
    <dbReference type="NCBI Taxonomy" id="2161824"/>
    <lineage>
        <taxon>Bacteria</taxon>
        <taxon>Pseudomonadati</taxon>
        <taxon>Pseudomonadota</taxon>
        <taxon>Alphaproteobacteria</taxon>
        <taxon>Sphingomonadales</taxon>
        <taxon>Erythrobacteraceae</taxon>
        <taxon>Alteripontixanthobacter</taxon>
    </lineage>
</organism>
<evidence type="ECO:0000256" key="3">
    <source>
        <dbReference type="ARBA" id="ARBA00022741"/>
    </source>
</evidence>
<keyword evidence="3" id="KW-0547">Nucleotide-binding</keyword>
<evidence type="ECO:0000313" key="9">
    <source>
        <dbReference type="EMBL" id="RDC61270.1"/>
    </source>
</evidence>
<feature type="domain" description="Glutamate-ammonia ligase adenylyltransferase repeated" evidence="7">
    <location>
        <begin position="50"/>
        <end position="239"/>
    </location>
</feature>
<keyword evidence="5" id="KW-0460">Magnesium</keyword>
<accession>A0A369QA98</accession>
<dbReference type="NCBIfam" id="NF010706">
    <property type="entry name" value="PRK14108.1"/>
    <property type="match status" value="1"/>
</dbReference>
<evidence type="ECO:0000259" key="8">
    <source>
        <dbReference type="Pfam" id="PF08335"/>
    </source>
</evidence>
<dbReference type="Gene3D" id="1.20.120.330">
    <property type="entry name" value="Nucleotidyltransferases domain 2"/>
    <property type="match status" value="2"/>
</dbReference>
<evidence type="ECO:0000256" key="4">
    <source>
        <dbReference type="ARBA" id="ARBA00022840"/>
    </source>
</evidence>
<dbReference type="OrthoDB" id="9759366at2"/>
<evidence type="ECO:0000256" key="6">
    <source>
        <dbReference type="ARBA" id="ARBA00023268"/>
    </source>
</evidence>
<evidence type="ECO:0000256" key="1">
    <source>
        <dbReference type="ARBA" id="ARBA00022679"/>
    </source>
</evidence>
<dbReference type="GO" id="GO:0000820">
    <property type="term" value="P:regulation of glutamine family amino acid metabolic process"/>
    <property type="evidence" value="ECO:0007669"/>
    <property type="project" value="TreeGrafter"/>
</dbReference>
<feature type="domain" description="PII-uridylyltransferase/Glutamine-synthetase adenylyltransferase" evidence="8">
    <location>
        <begin position="276"/>
        <end position="400"/>
    </location>
</feature>
<dbReference type="NCBIfam" id="NF008292">
    <property type="entry name" value="PRK11072.1"/>
    <property type="match status" value="1"/>
</dbReference>
<keyword evidence="6" id="KW-0511">Multifunctional enzyme</keyword>
<keyword evidence="2 9" id="KW-0548">Nucleotidyltransferase</keyword>
<dbReference type="SUPFAM" id="SSF81593">
    <property type="entry name" value="Nucleotidyltransferase substrate binding subunit/domain"/>
    <property type="match status" value="2"/>
</dbReference>
<dbReference type="InterPro" id="IPR013546">
    <property type="entry name" value="PII_UdlTrfase/GS_AdlTrfase"/>
</dbReference>
<comment type="caution">
    <text evidence="9">The sequence shown here is derived from an EMBL/GenBank/DDBJ whole genome shotgun (WGS) entry which is preliminary data.</text>
</comment>
<protein>
    <submittedName>
        <fullName evidence="9">[Glutamate--ammonia-ligase] adenylyltransferase</fullName>
        <ecNumber evidence="9">2.7.7.42</ecNumber>
    </submittedName>
</protein>
<dbReference type="Pfam" id="PF08335">
    <property type="entry name" value="GlnD_UR_UTase"/>
    <property type="match status" value="1"/>
</dbReference>
<name>A0A369QA98_9SPHN</name>
<dbReference type="AlphaFoldDB" id="A0A369QA98"/>
<dbReference type="InterPro" id="IPR023057">
    <property type="entry name" value="GlnE"/>
</dbReference>
<dbReference type="EMBL" id="QBKA01000002">
    <property type="protein sequence ID" value="RDC61270.1"/>
    <property type="molecule type" value="Genomic_DNA"/>
</dbReference>
<dbReference type="PANTHER" id="PTHR30621:SF0">
    <property type="entry name" value="BIFUNCTIONAL GLUTAMINE SYNTHETASE ADENYLYLTRANSFERASE_ADENYLYL-REMOVING ENZYME"/>
    <property type="match status" value="1"/>
</dbReference>
<dbReference type="Proteomes" id="UP000253727">
    <property type="component" value="Unassembled WGS sequence"/>
</dbReference>
<dbReference type="InterPro" id="IPR043519">
    <property type="entry name" value="NT_sf"/>
</dbReference>
<dbReference type="GO" id="GO:0005524">
    <property type="term" value="F:ATP binding"/>
    <property type="evidence" value="ECO:0007669"/>
    <property type="project" value="UniProtKB-KW"/>
</dbReference>
<evidence type="ECO:0000256" key="5">
    <source>
        <dbReference type="ARBA" id="ARBA00022842"/>
    </source>
</evidence>
<dbReference type="GO" id="GO:0008882">
    <property type="term" value="F:[glutamate-ammonia-ligase] adenylyltransferase activity"/>
    <property type="evidence" value="ECO:0007669"/>
    <property type="project" value="UniProtKB-EC"/>
</dbReference>